<feature type="region of interest" description="Disordered" evidence="1">
    <location>
        <begin position="1"/>
        <end position="44"/>
    </location>
</feature>
<dbReference type="GO" id="GO:0003723">
    <property type="term" value="F:RNA binding"/>
    <property type="evidence" value="ECO:0007669"/>
    <property type="project" value="InterPro"/>
</dbReference>
<feature type="compositionally biased region" description="Basic and acidic residues" evidence="1">
    <location>
        <begin position="85"/>
        <end position="100"/>
    </location>
</feature>
<organism evidence="2 3">
    <name type="scientific">Chiloscyllium punctatum</name>
    <name type="common">Brownbanded bambooshark</name>
    <name type="synonym">Hemiscyllium punctatum</name>
    <dbReference type="NCBI Taxonomy" id="137246"/>
    <lineage>
        <taxon>Eukaryota</taxon>
        <taxon>Metazoa</taxon>
        <taxon>Chordata</taxon>
        <taxon>Craniata</taxon>
        <taxon>Vertebrata</taxon>
        <taxon>Chondrichthyes</taxon>
        <taxon>Elasmobranchii</taxon>
        <taxon>Galeomorphii</taxon>
        <taxon>Galeoidea</taxon>
        <taxon>Orectolobiformes</taxon>
        <taxon>Hemiscylliidae</taxon>
        <taxon>Chiloscyllium</taxon>
    </lineage>
</organism>
<dbReference type="PANTHER" id="PTHR28333:SF3">
    <property type="entry name" value="LOC100145486 PROTEIN"/>
    <property type="match status" value="1"/>
</dbReference>
<keyword evidence="3" id="KW-1185">Reference proteome</keyword>
<feature type="compositionally biased region" description="Pro residues" evidence="1">
    <location>
        <begin position="260"/>
        <end position="275"/>
    </location>
</feature>
<dbReference type="InterPro" id="IPR032747">
    <property type="entry name" value="NUFIP2"/>
</dbReference>
<name>A0A401TL78_CHIPU</name>
<accession>A0A401TL78</accession>
<evidence type="ECO:0000256" key="1">
    <source>
        <dbReference type="SAM" id="MobiDB-lite"/>
    </source>
</evidence>
<feature type="region of interest" description="Disordered" evidence="1">
    <location>
        <begin position="188"/>
        <end position="212"/>
    </location>
</feature>
<comment type="caution">
    <text evidence="2">The sequence shown here is derived from an EMBL/GenBank/DDBJ whole genome shotgun (WGS) entry which is preliminary data.</text>
</comment>
<dbReference type="AlphaFoldDB" id="A0A401TL78"/>
<dbReference type="STRING" id="137246.A0A401TL78"/>
<dbReference type="GO" id="GO:0010494">
    <property type="term" value="C:cytoplasmic stress granule"/>
    <property type="evidence" value="ECO:0007669"/>
    <property type="project" value="TreeGrafter"/>
</dbReference>
<feature type="compositionally biased region" description="Basic and acidic residues" evidence="1">
    <location>
        <begin position="1"/>
        <end position="14"/>
    </location>
</feature>
<dbReference type="PANTHER" id="PTHR28333">
    <property type="entry name" value="NUCLEAR FRAGILE X MENTAL RETARDATION-INTERACTING PROTEIN 2"/>
    <property type="match status" value="1"/>
</dbReference>
<feature type="region of interest" description="Disordered" evidence="1">
    <location>
        <begin position="71"/>
        <end position="164"/>
    </location>
</feature>
<protein>
    <submittedName>
        <fullName evidence="2">Uncharacterized protein</fullName>
    </submittedName>
</protein>
<feature type="compositionally biased region" description="Acidic residues" evidence="1">
    <location>
        <begin position="132"/>
        <end position="150"/>
    </location>
</feature>
<sequence length="302" mass="32185">MEKSVSREVDEHRSLASANGIATKYRRALDGGGGGGGGGGSGYYRPVGRPLGRLAGPEGGYYRQAAPGRLQAGDGRVRNSGHFHPRGEPRVYGRRFERTPGDGAVNGSTRRWKPRPLGNRLTRTRDGGEGAESLDEAEGSGDAGEEEEEGEQPHGWMLFKPPATFPVGSSTARILPRISYASKVKENLGAEPTGTGGSSDDHESGPRLGQGLGAIFHNQWGLSFITEPGTGPGDWARGEQRSRLNCGQEMADPGRLGAPSPEPTSCPPPPPPPPVHRLNTDWQQCTDTDPPELQEGVRYFST</sequence>
<gene>
    <name evidence="2" type="ORF">chiPu_0027549</name>
</gene>
<evidence type="ECO:0000313" key="3">
    <source>
        <dbReference type="Proteomes" id="UP000287033"/>
    </source>
</evidence>
<dbReference type="Proteomes" id="UP000287033">
    <property type="component" value="Unassembled WGS sequence"/>
</dbReference>
<dbReference type="OrthoDB" id="8849279at2759"/>
<dbReference type="Pfam" id="PF15293">
    <property type="entry name" value="NUFIP2"/>
    <property type="match status" value="2"/>
</dbReference>
<dbReference type="GO" id="GO:0005654">
    <property type="term" value="C:nucleoplasm"/>
    <property type="evidence" value="ECO:0007669"/>
    <property type="project" value="TreeGrafter"/>
</dbReference>
<dbReference type="EMBL" id="BEZZ01106889">
    <property type="protein sequence ID" value="GCC43421.1"/>
    <property type="molecule type" value="Genomic_DNA"/>
</dbReference>
<feature type="non-terminal residue" evidence="2">
    <location>
        <position position="302"/>
    </location>
</feature>
<feature type="region of interest" description="Disordered" evidence="1">
    <location>
        <begin position="228"/>
        <end position="302"/>
    </location>
</feature>
<reference evidence="2 3" key="1">
    <citation type="journal article" date="2018" name="Nat. Ecol. Evol.">
        <title>Shark genomes provide insights into elasmobranch evolution and the origin of vertebrates.</title>
        <authorList>
            <person name="Hara Y"/>
            <person name="Yamaguchi K"/>
            <person name="Onimaru K"/>
            <person name="Kadota M"/>
            <person name="Koyanagi M"/>
            <person name="Keeley SD"/>
            <person name="Tatsumi K"/>
            <person name="Tanaka K"/>
            <person name="Motone F"/>
            <person name="Kageyama Y"/>
            <person name="Nozu R"/>
            <person name="Adachi N"/>
            <person name="Nishimura O"/>
            <person name="Nakagawa R"/>
            <person name="Tanegashima C"/>
            <person name="Kiyatake I"/>
            <person name="Matsumoto R"/>
            <person name="Murakumo K"/>
            <person name="Nishida K"/>
            <person name="Terakita A"/>
            <person name="Kuratani S"/>
            <person name="Sato K"/>
            <person name="Hyodo S Kuraku.S."/>
        </authorList>
    </citation>
    <scope>NUCLEOTIDE SEQUENCE [LARGE SCALE GENOMIC DNA]</scope>
</reference>
<feature type="compositionally biased region" description="Gly residues" evidence="1">
    <location>
        <begin position="30"/>
        <end position="42"/>
    </location>
</feature>
<proteinExistence type="predicted"/>
<evidence type="ECO:0000313" key="2">
    <source>
        <dbReference type="EMBL" id="GCC43421.1"/>
    </source>
</evidence>